<gene>
    <name evidence="2" type="ORF">RM53_09375</name>
</gene>
<reference evidence="2 3" key="1">
    <citation type="submission" date="2014-12" db="EMBL/GenBank/DDBJ databases">
        <title>Genome sequencing of Brevundimonas nasdae TPW30.</title>
        <authorList>
            <person name="Tan P.W."/>
            <person name="Chan K.-G."/>
        </authorList>
    </citation>
    <scope>NUCLEOTIDE SEQUENCE [LARGE SCALE GENOMIC DNA]</scope>
    <source>
        <strain evidence="2 3">TPW30</strain>
    </source>
</reference>
<dbReference type="AlphaFoldDB" id="A0A0B4CMW4"/>
<proteinExistence type="predicted"/>
<dbReference type="EMBL" id="JWSY01000015">
    <property type="protein sequence ID" value="KIC57822.1"/>
    <property type="molecule type" value="Genomic_DNA"/>
</dbReference>
<sequence>MTADDTIYEAEGYMDEDLHEADIVEWYEARPVTVPTAVAAGAIVTAFTLGALTAVGALFLIGRLDD</sequence>
<comment type="caution">
    <text evidence="2">The sequence shown here is derived from an EMBL/GenBank/DDBJ whole genome shotgun (WGS) entry which is preliminary data.</text>
</comment>
<keyword evidence="1" id="KW-0472">Membrane</keyword>
<dbReference type="Proteomes" id="UP000031166">
    <property type="component" value="Unassembled WGS sequence"/>
</dbReference>
<evidence type="ECO:0000256" key="1">
    <source>
        <dbReference type="SAM" id="Phobius"/>
    </source>
</evidence>
<name>A0A0B4CMW4_9CAUL</name>
<organism evidence="2 3">
    <name type="scientific">Brevundimonas nasdae</name>
    <dbReference type="NCBI Taxonomy" id="172043"/>
    <lineage>
        <taxon>Bacteria</taxon>
        <taxon>Pseudomonadati</taxon>
        <taxon>Pseudomonadota</taxon>
        <taxon>Alphaproteobacteria</taxon>
        <taxon>Caulobacterales</taxon>
        <taxon>Caulobacteraceae</taxon>
        <taxon>Brevundimonas</taxon>
    </lineage>
</organism>
<keyword evidence="1" id="KW-0812">Transmembrane</keyword>
<keyword evidence="1" id="KW-1133">Transmembrane helix</keyword>
<feature type="transmembrane region" description="Helical" evidence="1">
    <location>
        <begin position="37"/>
        <end position="61"/>
    </location>
</feature>
<protein>
    <submittedName>
        <fullName evidence="2">Uncharacterized protein</fullName>
    </submittedName>
</protein>
<evidence type="ECO:0000313" key="2">
    <source>
        <dbReference type="EMBL" id="KIC57822.1"/>
    </source>
</evidence>
<accession>A0A0B4CMW4</accession>
<dbReference type="RefSeq" id="WP_039246185.1">
    <property type="nucleotide sequence ID" value="NZ_JBBCLU010000003.1"/>
</dbReference>
<evidence type="ECO:0000313" key="3">
    <source>
        <dbReference type="Proteomes" id="UP000031166"/>
    </source>
</evidence>